<proteinExistence type="predicted"/>
<evidence type="ECO:0000256" key="4">
    <source>
        <dbReference type="ARBA" id="ARBA00022989"/>
    </source>
</evidence>
<dbReference type="RefSeq" id="WP_093253545.1">
    <property type="nucleotide sequence ID" value="NZ_FNGP01000006.1"/>
</dbReference>
<keyword evidence="4 6" id="KW-1133">Transmembrane helix</keyword>
<dbReference type="STRING" id="686624.SAMN04488242_2841"/>
<dbReference type="Pfam" id="PF00482">
    <property type="entry name" value="T2SSF"/>
    <property type="match status" value="1"/>
</dbReference>
<keyword evidence="9" id="KW-1185">Reference proteome</keyword>
<accession>A0A1G9MZ43</accession>
<dbReference type="Proteomes" id="UP000199475">
    <property type="component" value="Unassembled WGS sequence"/>
</dbReference>
<reference evidence="8 9" key="1">
    <citation type="submission" date="2016-10" db="EMBL/GenBank/DDBJ databases">
        <authorList>
            <person name="de Groot N.N."/>
        </authorList>
    </citation>
    <scope>NUCLEOTIDE SEQUENCE [LARGE SCALE GENOMIC DNA]</scope>
    <source>
        <strain evidence="8 9">CGMCC 1.9159</strain>
    </source>
</reference>
<name>A0A1G9MZ43_9ACTN</name>
<keyword evidence="5 6" id="KW-0472">Membrane</keyword>
<evidence type="ECO:0000313" key="9">
    <source>
        <dbReference type="Proteomes" id="UP000199475"/>
    </source>
</evidence>
<evidence type="ECO:0000256" key="5">
    <source>
        <dbReference type="ARBA" id="ARBA00023136"/>
    </source>
</evidence>
<evidence type="ECO:0000256" key="1">
    <source>
        <dbReference type="ARBA" id="ARBA00004651"/>
    </source>
</evidence>
<dbReference type="PANTHER" id="PTHR35007">
    <property type="entry name" value="INTEGRAL MEMBRANE PROTEIN-RELATED"/>
    <property type="match status" value="1"/>
</dbReference>
<comment type="subcellular location">
    <subcellularLocation>
        <location evidence="1">Cell membrane</location>
        <topology evidence="1">Multi-pass membrane protein</topology>
    </subcellularLocation>
</comment>
<evidence type="ECO:0000259" key="7">
    <source>
        <dbReference type="Pfam" id="PF00482"/>
    </source>
</evidence>
<feature type="transmembrane region" description="Helical" evidence="6">
    <location>
        <begin position="173"/>
        <end position="194"/>
    </location>
</feature>
<protein>
    <submittedName>
        <fullName evidence="8">Type II secretion system (T2SS), protein F</fullName>
    </submittedName>
</protein>
<feature type="domain" description="Type II secretion system protein GspF" evidence="7">
    <location>
        <begin position="61"/>
        <end position="182"/>
    </location>
</feature>
<dbReference type="EMBL" id="FNGP01000006">
    <property type="protein sequence ID" value="SDL79499.1"/>
    <property type="molecule type" value="Genomic_DNA"/>
</dbReference>
<keyword evidence="3 6" id="KW-0812">Transmembrane</keyword>
<evidence type="ECO:0000256" key="2">
    <source>
        <dbReference type="ARBA" id="ARBA00022475"/>
    </source>
</evidence>
<sequence length="195" mass="20793">MTLPLALAAALCVALLLPGRPLRRLDQPARRPVAWRNALRRLGPRPAADRVVRRQAPVAMEFLAVCLDAGAPVASAVASVVEVSPDPSASLLGRVLAHLDVGRAPEEAWAELRNDPVWGPAARDFVRSARSGTALSEALRRHAADLRQVQHDEETKRARTVGVKSVGPLMGCFLPAFVLVGVIPIIAGLLGDFFG</sequence>
<organism evidence="8 9">
    <name type="scientific">Tessaracoccus oleiagri</name>
    <dbReference type="NCBI Taxonomy" id="686624"/>
    <lineage>
        <taxon>Bacteria</taxon>
        <taxon>Bacillati</taxon>
        <taxon>Actinomycetota</taxon>
        <taxon>Actinomycetes</taxon>
        <taxon>Propionibacteriales</taxon>
        <taxon>Propionibacteriaceae</taxon>
        <taxon>Tessaracoccus</taxon>
    </lineage>
</organism>
<evidence type="ECO:0000256" key="3">
    <source>
        <dbReference type="ARBA" id="ARBA00022692"/>
    </source>
</evidence>
<dbReference type="InterPro" id="IPR018076">
    <property type="entry name" value="T2SS_GspF_dom"/>
</dbReference>
<dbReference type="PANTHER" id="PTHR35007:SF3">
    <property type="entry name" value="POSSIBLE CONSERVED ALANINE RICH MEMBRANE PROTEIN"/>
    <property type="match status" value="1"/>
</dbReference>
<evidence type="ECO:0000313" key="8">
    <source>
        <dbReference type="EMBL" id="SDL79499.1"/>
    </source>
</evidence>
<keyword evidence="2" id="KW-1003">Cell membrane</keyword>
<dbReference type="GO" id="GO:0005886">
    <property type="term" value="C:plasma membrane"/>
    <property type="evidence" value="ECO:0007669"/>
    <property type="project" value="UniProtKB-SubCell"/>
</dbReference>
<dbReference type="AlphaFoldDB" id="A0A1G9MZ43"/>
<dbReference type="Gene3D" id="1.20.81.30">
    <property type="entry name" value="Type II secretion system (T2SS), domain F"/>
    <property type="match status" value="1"/>
</dbReference>
<evidence type="ECO:0000256" key="6">
    <source>
        <dbReference type="SAM" id="Phobius"/>
    </source>
</evidence>
<dbReference type="OrthoDB" id="3267562at2"/>
<gene>
    <name evidence="8" type="ORF">SAMN04488242_2841</name>
</gene>
<dbReference type="InterPro" id="IPR042094">
    <property type="entry name" value="T2SS_GspF_sf"/>
</dbReference>